<organism evidence="1 2">
    <name type="scientific">Bosea vaviloviae</name>
    <dbReference type="NCBI Taxonomy" id="1526658"/>
    <lineage>
        <taxon>Bacteria</taxon>
        <taxon>Pseudomonadati</taxon>
        <taxon>Pseudomonadota</taxon>
        <taxon>Alphaproteobacteria</taxon>
        <taxon>Hyphomicrobiales</taxon>
        <taxon>Boseaceae</taxon>
        <taxon>Bosea</taxon>
    </lineage>
</organism>
<dbReference type="EMBL" id="CP017147">
    <property type="protein sequence ID" value="AOO79556.1"/>
    <property type="molecule type" value="Genomic_DNA"/>
</dbReference>
<evidence type="ECO:0000313" key="2">
    <source>
        <dbReference type="Proteomes" id="UP000094969"/>
    </source>
</evidence>
<name>A0A1D7TWS6_9HYPH</name>
<dbReference type="KEGG" id="bvv:BHK69_02810"/>
<dbReference type="OrthoDB" id="8163662at2"/>
<dbReference type="AlphaFoldDB" id="A0A1D7TWS6"/>
<keyword evidence="2" id="KW-1185">Reference proteome</keyword>
<dbReference type="RefSeq" id="WP_069688779.1">
    <property type="nucleotide sequence ID" value="NZ_CP017147.1"/>
</dbReference>
<protein>
    <submittedName>
        <fullName evidence="1">Uncharacterized protein</fullName>
    </submittedName>
</protein>
<gene>
    <name evidence="1" type="ORF">BHK69_02810</name>
</gene>
<evidence type="ECO:0000313" key="1">
    <source>
        <dbReference type="EMBL" id="AOO79556.1"/>
    </source>
</evidence>
<dbReference type="Proteomes" id="UP000094969">
    <property type="component" value="Chromosome"/>
</dbReference>
<proteinExistence type="predicted"/>
<accession>A0A1D7TWS6</accession>
<sequence length="92" mass="10067">MLFRSIIAEPEQIALLKASFERAWRLIEARGGAFDPSRIPGQRQRLAYIVMGLWRLDADANIVAPAVAQFFAASNSLAAPEPASSRDRVLAA</sequence>
<reference evidence="1 2" key="1">
    <citation type="journal article" date="2015" name="Antonie Van Leeuwenhoek">
        <title>Bosea vaviloviae sp. nov., a new species of slow-growing rhizobia isolated from nodules of the relict species Vavilovia formosa (Stev.) Fed.</title>
        <authorList>
            <person name="Safronova V.I."/>
            <person name="Kuznetsova I.G."/>
            <person name="Sazanova A.L."/>
            <person name="Kimeklis A.K."/>
            <person name="Belimov A.A."/>
            <person name="Andronov E.E."/>
            <person name="Pinaev A.G."/>
            <person name="Chizhevskaya E.P."/>
            <person name="Pukhaev A.R."/>
            <person name="Popov K.P."/>
            <person name="Willems A."/>
            <person name="Tikhonovich I.A."/>
        </authorList>
    </citation>
    <scope>NUCLEOTIDE SEQUENCE [LARGE SCALE GENOMIC DNA]</scope>
    <source>
        <strain evidence="1 2">Vaf18</strain>
    </source>
</reference>